<name>A0A422Q9Q1_9TRYP</name>
<sequence>MCRVLPAPMDHPYGRPHIISSHESGPVPYAMGPASHWAPVPRPPGRPVPARRFLRAPHAGSAPLVPNVQQRVMRHNMGKCTHGNVVMCMNAHNAEMNSLNRRASGYKQGNAACINRHNTDNNSSGSKAGNIPANGALCLPRRGVRITFLLSTPTPQGLENSSTGGNQYRACSDSTAQAQHDPRSDSRKAIAGDEVVVDATGIGCNISPVTGKPVVARGPQPAVVAPTRFKEHHYKRPRHRHKEDIPDPAREWWVEGLVQTRRVPSPSSSHRRSSAEGGKQKPGAGAKEAGPPVKNSKFVNAFLGLFK</sequence>
<organism evidence="2 3">
    <name type="scientific">Trypanosoma conorhini</name>
    <dbReference type="NCBI Taxonomy" id="83891"/>
    <lineage>
        <taxon>Eukaryota</taxon>
        <taxon>Discoba</taxon>
        <taxon>Euglenozoa</taxon>
        <taxon>Kinetoplastea</taxon>
        <taxon>Metakinetoplastina</taxon>
        <taxon>Trypanosomatida</taxon>
        <taxon>Trypanosomatidae</taxon>
        <taxon>Trypanosoma</taxon>
    </lineage>
</organism>
<proteinExistence type="predicted"/>
<feature type="region of interest" description="Disordered" evidence="1">
    <location>
        <begin position="261"/>
        <end position="294"/>
    </location>
</feature>
<protein>
    <submittedName>
        <fullName evidence="2">Uncharacterized protein</fullName>
    </submittedName>
</protein>
<dbReference type="GeneID" id="40314712"/>
<comment type="caution">
    <text evidence="2">The sequence shown here is derived from an EMBL/GenBank/DDBJ whole genome shotgun (WGS) entry which is preliminary data.</text>
</comment>
<reference evidence="2 3" key="1">
    <citation type="journal article" date="2018" name="BMC Genomics">
        <title>Genomic comparison of Trypanosoma conorhini and Trypanosoma rangeli to Trypanosoma cruzi strains of high and low virulence.</title>
        <authorList>
            <person name="Bradwell K.R."/>
            <person name="Koparde V.N."/>
            <person name="Matveyev A.V."/>
            <person name="Serrano M.G."/>
            <person name="Alves J.M."/>
            <person name="Parikh H."/>
            <person name="Huang B."/>
            <person name="Lee V."/>
            <person name="Espinosa-Alvarez O."/>
            <person name="Ortiz P.A."/>
            <person name="Costa-Martins A.G."/>
            <person name="Teixeira M.M."/>
            <person name="Buck G.A."/>
        </authorList>
    </citation>
    <scope>NUCLEOTIDE SEQUENCE [LARGE SCALE GENOMIC DNA]</scope>
    <source>
        <strain evidence="2 3">025E</strain>
    </source>
</reference>
<dbReference type="EMBL" id="MKKU01000031">
    <property type="protein sequence ID" value="RNF26703.1"/>
    <property type="molecule type" value="Genomic_DNA"/>
</dbReference>
<evidence type="ECO:0000313" key="3">
    <source>
        <dbReference type="Proteomes" id="UP000284403"/>
    </source>
</evidence>
<dbReference type="OrthoDB" id="240187at2759"/>
<gene>
    <name evidence="2" type="ORF">Tco025E_01101</name>
</gene>
<dbReference type="AlphaFoldDB" id="A0A422Q9Q1"/>
<dbReference type="Proteomes" id="UP000284403">
    <property type="component" value="Unassembled WGS sequence"/>
</dbReference>
<keyword evidence="3" id="KW-1185">Reference proteome</keyword>
<evidence type="ECO:0000256" key="1">
    <source>
        <dbReference type="SAM" id="MobiDB-lite"/>
    </source>
</evidence>
<dbReference type="RefSeq" id="XP_029231909.1">
    <property type="nucleotide sequence ID" value="XM_029368039.1"/>
</dbReference>
<accession>A0A422Q9Q1</accession>
<evidence type="ECO:0000313" key="2">
    <source>
        <dbReference type="EMBL" id="RNF26703.1"/>
    </source>
</evidence>